<evidence type="ECO:0000256" key="1">
    <source>
        <dbReference type="SAM" id="Phobius"/>
    </source>
</evidence>
<gene>
    <name evidence="2" type="ORF">HYT38_00185</name>
</gene>
<proteinExistence type="predicted"/>
<feature type="transmembrane region" description="Helical" evidence="1">
    <location>
        <begin position="15"/>
        <end position="36"/>
    </location>
</feature>
<keyword evidence="1" id="KW-1133">Transmembrane helix</keyword>
<dbReference type="Proteomes" id="UP000786662">
    <property type="component" value="Unassembled WGS sequence"/>
</dbReference>
<evidence type="ECO:0000313" key="3">
    <source>
        <dbReference type="Proteomes" id="UP000786662"/>
    </source>
</evidence>
<dbReference type="EMBL" id="JACOYY010000006">
    <property type="protein sequence ID" value="MBI2052084.1"/>
    <property type="molecule type" value="Genomic_DNA"/>
</dbReference>
<reference evidence="2" key="1">
    <citation type="submission" date="2020-07" db="EMBL/GenBank/DDBJ databases">
        <title>Huge and variable diversity of episymbiotic CPR bacteria and DPANN archaea in groundwater ecosystems.</title>
        <authorList>
            <person name="He C.Y."/>
            <person name="Keren R."/>
            <person name="Whittaker M."/>
            <person name="Farag I.F."/>
            <person name="Doudna J."/>
            <person name="Cate J.H.D."/>
            <person name="Banfield J.F."/>
        </authorList>
    </citation>
    <scope>NUCLEOTIDE SEQUENCE</scope>
    <source>
        <strain evidence="2">NC_groundwater_191_Ag_S-0.1um_45_8</strain>
    </source>
</reference>
<dbReference type="Gene3D" id="3.30.70.2970">
    <property type="entry name" value="Protein of unknown function (DUF541), domain 2"/>
    <property type="match status" value="1"/>
</dbReference>
<keyword evidence="1" id="KW-0472">Membrane</keyword>
<dbReference type="PANTHER" id="PTHR34387:SF1">
    <property type="entry name" value="PERIPLASMIC IMMUNOGENIC PROTEIN"/>
    <property type="match status" value="1"/>
</dbReference>
<comment type="caution">
    <text evidence="2">The sequence shown here is derived from an EMBL/GenBank/DDBJ whole genome shotgun (WGS) entry which is preliminary data.</text>
</comment>
<dbReference type="GO" id="GO:0006974">
    <property type="term" value="P:DNA damage response"/>
    <property type="evidence" value="ECO:0007669"/>
    <property type="project" value="TreeGrafter"/>
</dbReference>
<keyword evidence="1" id="KW-0812">Transmembrane</keyword>
<dbReference type="PANTHER" id="PTHR34387">
    <property type="entry name" value="SLR1258 PROTEIN"/>
    <property type="match status" value="1"/>
</dbReference>
<dbReference type="InterPro" id="IPR007497">
    <property type="entry name" value="SIMPL/DUF541"/>
</dbReference>
<name>A0A9D6HQP8_9BACT</name>
<accession>A0A9D6HQP8</accession>
<dbReference type="InterPro" id="IPR052022">
    <property type="entry name" value="26kDa_periplasmic_antigen"/>
</dbReference>
<dbReference type="Gene3D" id="3.30.110.170">
    <property type="entry name" value="Protein of unknown function (DUF541), domain 1"/>
    <property type="match status" value="1"/>
</dbReference>
<protein>
    <submittedName>
        <fullName evidence="2">SIMPL domain-containing protein</fullName>
    </submittedName>
</protein>
<organism evidence="2 3">
    <name type="scientific">Candidatus Sungiibacteriota bacterium</name>
    <dbReference type="NCBI Taxonomy" id="2750080"/>
    <lineage>
        <taxon>Bacteria</taxon>
        <taxon>Candidatus Sungiibacteriota</taxon>
    </lineage>
</organism>
<evidence type="ECO:0000313" key="2">
    <source>
        <dbReference type="EMBL" id="MBI2052084.1"/>
    </source>
</evidence>
<dbReference type="Pfam" id="PF04402">
    <property type="entry name" value="SIMPL"/>
    <property type="match status" value="1"/>
</dbReference>
<sequence length="257" mass="28460">MLDKLKQLFSYENRLTRHLAAVVTVLVVIIALNNLWDLWARWGWVSPVPRQDKTITVNADGQVTVTPDTARINISVVTDGKTADEVQRQNTETMNKVIDYVKNFGVDSKDIKTTFYNLYPKYDYVEGRQIPAGFTLTQSAEIKIRDLKKAGELITGTVARGANQVSGVEFFVDDPDKFKMEARKQAFDKAKDKAKELSKLAGVRLGDVVTFSESFGGQPPIYFEKAFGLGMGGGGAPDTQPGSQEITVSVSVVFEIR</sequence>
<dbReference type="AlphaFoldDB" id="A0A9D6HQP8"/>